<evidence type="ECO:0000256" key="9">
    <source>
        <dbReference type="SAM" id="Phobius"/>
    </source>
</evidence>
<evidence type="ECO:0000256" key="5">
    <source>
        <dbReference type="ARBA" id="ARBA00022781"/>
    </source>
</evidence>
<keyword evidence="7" id="KW-0406">Ion transport</keyword>
<dbReference type="EMBL" id="BAAFRS010000130">
    <property type="protein sequence ID" value="GAB1223099.1"/>
    <property type="molecule type" value="Genomic_DNA"/>
</dbReference>
<keyword evidence="11" id="KW-1185">Reference proteome</keyword>
<keyword evidence="6 9" id="KW-1133">Transmembrane helix</keyword>
<feature type="transmembrane region" description="Helical" evidence="9">
    <location>
        <begin position="6"/>
        <end position="29"/>
    </location>
</feature>
<keyword evidence="8 9" id="KW-0472">Membrane</keyword>
<comment type="similarity">
    <text evidence="2">Belongs to the V-ATPase e1/e2 subunit family.</text>
</comment>
<evidence type="ECO:0000256" key="7">
    <source>
        <dbReference type="ARBA" id="ARBA00023065"/>
    </source>
</evidence>
<evidence type="ECO:0000256" key="6">
    <source>
        <dbReference type="ARBA" id="ARBA00022989"/>
    </source>
</evidence>
<reference evidence="10 11" key="1">
    <citation type="journal article" date="2019" name="PLoS Negl. Trop. Dis.">
        <title>Whole genome sequencing of Entamoeba nuttalli reveals mammalian host-related molecular signatures and a novel octapeptide-repeat surface protein.</title>
        <authorList>
            <person name="Tanaka M."/>
            <person name="Makiuchi T."/>
            <person name="Komiyama T."/>
            <person name="Shiina T."/>
            <person name="Osaki K."/>
            <person name="Tachibana H."/>
        </authorList>
    </citation>
    <scope>NUCLEOTIDE SEQUENCE [LARGE SCALE GENOMIC DNA]</scope>
    <source>
        <strain evidence="10 11">P19-061405</strain>
    </source>
</reference>
<evidence type="ECO:0000256" key="8">
    <source>
        <dbReference type="ARBA" id="ARBA00023136"/>
    </source>
</evidence>
<evidence type="ECO:0000313" key="11">
    <source>
        <dbReference type="Proteomes" id="UP001628156"/>
    </source>
</evidence>
<dbReference type="Proteomes" id="UP001628156">
    <property type="component" value="Unassembled WGS sequence"/>
</dbReference>
<evidence type="ECO:0000256" key="4">
    <source>
        <dbReference type="ARBA" id="ARBA00022692"/>
    </source>
</evidence>
<keyword evidence="3" id="KW-0813">Transport</keyword>
<protein>
    <submittedName>
        <fullName evidence="10">Uncharacterized protein</fullName>
    </submittedName>
</protein>
<accession>A0ABQ0DJR1</accession>
<feature type="transmembrane region" description="Helical" evidence="9">
    <location>
        <begin position="36"/>
        <end position="57"/>
    </location>
</feature>
<evidence type="ECO:0000256" key="1">
    <source>
        <dbReference type="ARBA" id="ARBA00004141"/>
    </source>
</evidence>
<dbReference type="Pfam" id="PF05493">
    <property type="entry name" value="ATP_synt_H"/>
    <property type="match status" value="1"/>
</dbReference>
<keyword evidence="5" id="KW-0375">Hydrogen ion transport</keyword>
<dbReference type="InterPro" id="IPR008389">
    <property type="entry name" value="ATPase_V0-cplx_e1/e2_su"/>
</dbReference>
<gene>
    <name evidence="10" type="ORF">ENUP19_0130G0027</name>
</gene>
<organism evidence="10 11">
    <name type="scientific">Entamoeba nuttalli</name>
    <dbReference type="NCBI Taxonomy" id="412467"/>
    <lineage>
        <taxon>Eukaryota</taxon>
        <taxon>Amoebozoa</taxon>
        <taxon>Evosea</taxon>
        <taxon>Archamoebae</taxon>
        <taxon>Mastigamoebida</taxon>
        <taxon>Entamoebidae</taxon>
        <taxon>Entamoeba</taxon>
    </lineage>
</organism>
<comment type="subcellular location">
    <subcellularLocation>
        <location evidence="1">Membrane</location>
        <topology evidence="1">Multi-pass membrane protein</topology>
    </subcellularLocation>
</comment>
<proteinExistence type="inferred from homology"/>
<comment type="caution">
    <text evidence="10">The sequence shown here is derived from an EMBL/GenBank/DDBJ whole genome shotgun (WGS) entry which is preliminary data.</text>
</comment>
<evidence type="ECO:0000256" key="3">
    <source>
        <dbReference type="ARBA" id="ARBA00022448"/>
    </source>
</evidence>
<evidence type="ECO:0000256" key="2">
    <source>
        <dbReference type="ARBA" id="ARBA00008328"/>
    </source>
</evidence>
<name>A0ABQ0DJR1_9EUKA</name>
<sequence length="72" mass="7905">MVSPWVAAAAGTGIYIVCTLITCSMVFICRMKDKPLGITACVVAGICTWFLWFMTYISQINPYGPPEVKPID</sequence>
<keyword evidence="4 9" id="KW-0812">Transmembrane</keyword>
<evidence type="ECO:0000313" key="10">
    <source>
        <dbReference type="EMBL" id="GAB1223099.1"/>
    </source>
</evidence>